<comment type="caution">
    <text evidence="2">The sequence shown here is derived from an EMBL/GenBank/DDBJ whole genome shotgun (WGS) entry which is preliminary data.</text>
</comment>
<keyword evidence="1" id="KW-0472">Membrane</keyword>
<protein>
    <submittedName>
        <fullName evidence="2">Uncharacterized protein</fullName>
    </submittedName>
</protein>
<proteinExistence type="predicted"/>
<dbReference type="Proteomes" id="UP000239203">
    <property type="component" value="Unassembled WGS sequence"/>
</dbReference>
<feature type="transmembrane region" description="Helical" evidence="1">
    <location>
        <begin position="341"/>
        <end position="362"/>
    </location>
</feature>
<feature type="transmembrane region" description="Helical" evidence="1">
    <location>
        <begin position="113"/>
        <end position="135"/>
    </location>
</feature>
<feature type="transmembrane region" description="Helical" evidence="1">
    <location>
        <begin position="141"/>
        <end position="161"/>
    </location>
</feature>
<keyword evidence="1" id="KW-0812">Transmembrane</keyword>
<accession>A0A2S6GTA9</accession>
<evidence type="ECO:0000256" key="1">
    <source>
        <dbReference type="SAM" id="Phobius"/>
    </source>
</evidence>
<dbReference type="AlphaFoldDB" id="A0A2S6GTA9"/>
<organism evidence="2 3">
    <name type="scientific">Actinokineospora auranticolor</name>
    <dbReference type="NCBI Taxonomy" id="155976"/>
    <lineage>
        <taxon>Bacteria</taxon>
        <taxon>Bacillati</taxon>
        <taxon>Actinomycetota</taxon>
        <taxon>Actinomycetes</taxon>
        <taxon>Pseudonocardiales</taxon>
        <taxon>Pseudonocardiaceae</taxon>
        <taxon>Actinokineospora</taxon>
    </lineage>
</organism>
<reference evidence="2 3" key="1">
    <citation type="submission" date="2018-02" db="EMBL/GenBank/DDBJ databases">
        <title>Genomic Encyclopedia of Archaeal and Bacterial Type Strains, Phase II (KMG-II): from individual species to whole genera.</title>
        <authorList>
            <person name="Goeker M."/>
        </authorList>
    </citation>
    <scope>NUCLEOTIDE SEQUENCE [LARGE SCALE GENOMIC DNA]</scope>
    <source>
        <strain evidence="2 3">YU 961-1</strain>
    </source>
</reference>
<dbReference type="RefSeq" id="WP_146107995.1">
    <property type="nucleotide sequence ID" value="NZ_CP154825.1"/>
</dbReference>
<feature type="transmembrane region" description="Helical" evidence="1">
    <location>
        <begin position="40"/>
        <end position="58"/>
    </location>
</feature>
<evidence type="ECO:0000313" key="3">
    <source>
        <dbReference type="Proteomes" id="UP000239203"/>
    </source>
</evidence>
<keyword evidence="1" id="KW-1133">Transmembrane helix</keyword>
<dbReference type="EMBL" id="PTIX01000005">
    <property type="protein sequence ID" value="PPK68407.1"/>
    <property type="molecule type" value="Genomic_DNA"/>
</dbReference>
<keyword evidence="3" id="KW-1185">Reference proteome</keyword>
<gene>
    <name evidence="2" type="ORF">CLV40_105130</name>
</gene>
<feature type="transmembrane region" description="Helical" evidence="1">
    <location>
        <begin position="64"/>
        <end position="82"/>
    </location>
</feature>
<evidence type="ECO:0000313" key="2">
    <source>
        <dbReference type="EMBL" id="PPK68407.1"/>
    </source>
</evidence>
<name>A0A2S6GTA9_9PSEU</name>
<sequence>MGSAEQAVARLREIVDGRVKTTGAAWGRTKPRSVAAGEGAAVNAVLVAFLGALSGFRVGPCTGAAMIVFGGAAGCALTAASVRRLMDAARIQVVGPDEADTLRLRRSTAARQAGLLVACLLTADLAGLALWLEGWPPADPVAWWLTATCLALALLTLAATWRRVHDWFPRFGAELDVRLPPLPAELEPLATRPAPPVTPTPPDAELAAAERHVLGILEERVRIGKDTRTPVTAPSVVRGHRAIRAATAVTAAGAVAAPWVGPLTTVAALLYLNYFYAAYTTTSTTRREHAIRITEMGPDAADTVDFHRYGSPPRYPFGEHIAALSALALGVALWVEMAPEATIAWSVTACGLALSAAVAVVYRTALREWFSRFLAESGVELPPLPPELEHLVEQGRNRAHRGQPSRR</sequence>